<dbReference type="GO" id="GO:0030288">
    <property type="term" value="C:outer membrane-bounded periplasmic space"/>
    <property type="evidence" value="ECO:0007669"/>
    <property type="project" value="TreeGrafter"/>
</dbReference>
<dbReference type="AlphaFoldDB" id="A0A2K2FR88"/>
<feature type="transmembrane region" description="Helical" evidence="2">
    <location>
        <begin position="16"/>
        <end position="33"/>
    </location>
</feature>
<dbReference type="RefSeq" id="WP_103079880.1">
    <property type="nucleotide sequence ID" value="NZ_CP021850.1"/>
</dbReference>
<dbReference type="Pfam" id="PF01520">
    <property type="entry name" value="Amidase_3"/>
    <property type="match status" value="1"/>
</dbReference>
<dbReference type="SUPFAM" id="SSF53187">
    <property type="entry name" value="Zn-dependent exopeptidases"/>
    <property type="match status" value="1"/>
</dbReference>
<evidence type="ECO:0000313" key="5">
    <source>
        <dbReference type="Proteomes" id="UP000236151"/>
    </source>
</evidence>
<dbReference type="KEGG" id="cthd:CDO33_04600"/>
<accession>A0A2K2FR88</accession>
<reference evidence="4 5" key="1">
    <citation type="submission" date="2017-06" db="EMBL/GenBank/DDBJ databases">
        <title>Investigating the central metabolism of Clostridium thermosuccinogenes.</title>
        <authorList>
            <person name="Koendjbiharie J.G."/>
            <person name="van Kranenburg R."/>
        </authorList>
    </citation>
    <scope>NUCLEOTIDE SEQUENCE [LARGE SCALE GENOMIC DNA]</scope>
    <source>
        <strain evidence="4 5">DSM 5806</strain>
    </source>
</reference>
<gene>
    <name evidence="4" type="ORF">CDQ84_01135</name>
</gene>
<keyword evidence="5" id="KW-1185">Reference proteome</keyword>
<organism evidence="4 5">
    <name type="scientific">Clostridium thermosuccinogenes</name>
    <dbReference type="NCBI Taxonomy" id="84032"/>
    <lineage>
        <taxon>Bacteria</taxon>
        <taxon>Bacillati</taxon>
        <taxon>Bacillota</taxon>
        <taxon>Clostridia</taxon>
        <taxon>Eubacteriales</taxon>
        <taxon>Clostridiaceae</taxon>
        <taxon>Clostridium</taxon>
    </lineage>
</organism>
<evidence type="ECO:0000259" key="3">
    <source>
        <dbReference type="SMART" id="SM00646"/>
    </source>
</evidence>
<evidence type="ECO:0000313" key="4">
    <source>
        <dbReference type="EMBL" id="PNU01301.1"/>
    </source>
</evidence>
<evidence type="ECO:0000256" key="2">
    <source>
        <dbReference type="SAM" id="Phobius"/>
    </source>
</evidence>
<dbReference type="OrthoDB" id="9772024at2"/>
<proteinExistence type="predicted"/>
<protein>
    <recommendedName>
        <fullName evidence="3">MurNAc-LAA domain-containing protein</fullName>
    </recommendedName>
</protein>
<dbReference type="CDD" id="cd02696">
    <property type="entry name" value="MurNAc-LAA"/>
    <property type="match status" value="1"/>
</dbReference>
<dbReference type="InterPro" id="IPR050695">
    <property type="entry name" value="N-acetylmuramoyl_amidase_3"/>
</dbReference>
<sequence>MGRRTKRSRKKPSKRFYVFVGIILLTIIGTFIIKNAKINLGQDAPAFADESNNTSYIDDDNVFTVVIDPGHGGDDSGTIGINGELEKDINLNVALELGKLLEKKENIKVVYTRTEDKALDPSSQKADLQARCDISNNAGADIFVSIHSNFDKVSKNTRGIETWCMVPGARGDVLAKAIQKELADLGYSKDRGIKYSSDGELYVIKNTDAVAVLVELGFLSNESDTRFLASKDGQKKMANAIAKGILSYKDKLH</sequence>
<evidence type="ECO:0000256" key="1">
    <source>
        <dbReference type="ARBA" id="ARBA00022801"/>
    </source>
</evidence>
<dbReference type="GO" id="GO:0009253">
    <property type="term" value="P:peptidoglycan catabolic process"/>
    <property type="evidence" value="ECO:0007669"/>
    <property type="project" value="InterPro"/>
</dbReference>
<dbReference type="PANTHER" id="PTHR30404">
    <property type="entry name" value="N-ACETYLMURAMOYL-L-ALANINE AMIDASE"/>
    <property type="match status" value="1"/>
</dbReference>
<keyword evidence="2" id="KW-0812">Transmembrane</keyword>
<dbReference type="Gene3D" id="3.40.630.40">
    <property type="entry name" value="Zn-dependent exopeptidases"/>
    <property type="match status" value="1"/>
</dbReference>
<dbReference type="SMART" id="SM00646">
    <property type="entry name" value="Ami_3"/>
    <property type="match status" value="1"/>
</dbReference>
<keyword evidence="2" id="KW-0472">Membrane</keyword>
<dbReference type="GO" id="GO:0008745">
    <property type="term" value="F:N-acetylmuramoyl-L-alanine amidase activity"/>
    <property type="evidence" value="ECO:0007669"/>
    <property type="project" value="InterPro"/>
</dbReference>
<keyword evidence="2" id="KW-1133">Transmembrane helix</keyword>
<dbReference type="Proteomes" id="UP000236151">
    <property type="component" value="Unassembled WGS sequence"/>
</dbReference>
<dbReference type="PANTHER" id="PTHR30404:SF0">
    <property type="entry name" value="N-ACETYLMURAMOYL-L-ALANINE AMIDASE AMIC"/>
    <property type="match status" value="1"/>
</dbReference>
<comment type="caution">
    <text evidence="4">The sequence shown here is derived from an EMBL/GenBank/DDBJ whole genome shotgun (WGS) entry which is preliminary data.</text>
</comment>
<feature type="domain" description="MurNAc-LAA" evidence="3">
    <location>
        <begin position="132"/>
        <end position="246"/>
    </location>
</feature>
<keyword evidence="1" id="KW-0378">Hydrolase</keyword>
<name>A0A2K2FR88_9CLOT</name>
<dbReference type="InterPro" id="IPR002508">
    <property type="entry name" value="MurNAc-LAA_cat"/>
</dbReference>
<dbReference type="EMBL" id="NIOJ01000002">
    <property type="protein sequence ID" value="PNU01301.1"/>
    <property type="molecule type" value="Genomic_DNA"/>
</dbReference>